<name>A0ABT2H467_9MICO</name>
<reference evidence="2" key="1">
    <citation type="submission" date="2022-08" db="EMBL/GenBank/DDBJ databases">
        <authorList>
            <person name="Deng Y."/>
            <person name="Han X.-F."/>
            <person name="Zhang Y.-Q."/>
        </authorList>
    </citation>
    <scope>NUCLEOTIDE SEQUENCE</scope>
    <source>
        <strain evidence="2">CPCC 203386</strain>
    </source>
</reference>
<dbReference type="Gene3D" id="2.60.120.10">
    <property type="entry name" value="Jelly Rolls"/>
    <property type="match status" value="1"/>
</dbReference>
<dbReference type="InterPro" id="IPR052044">
    <property type="entry name" value="PKS_Associated_Protein"/>
</dbReference>
<dbReference type="InterPro" id="IPR014710">
    <property type="entry name" value="RmlC-like_jellyroll"/>
</dbReference>
<comment type="caution">
    <text evidence="2">The sequence shown here is derived from an EMBL/GenBank/DDBJ whole genome shotgun (WGS) entry which is preliminary data.</text>
</comment>
<dbReference type="EMBL" id="JANLCJ010000004">
    <property type="protein sequence ID" value="MCS5734732.1"/>
    <property type="molecule type" value="Genomic_DNA"/>
</dbReference>
<dbReference type="SUPFAM" id="SSF51182">
    <property type="entry name" value="RmlC-like cupins"/>
    <property type="match status" value="1"/>
</dbReference>
<evidence type="ECO:0000313" key="3">
    <source>
        <dbReference type="Proteomes" id="UP001165586"/>
    </source>
</evidence>
<keyword evidence="3" id="KW-1185">Reference proteome</keyword>
<dbReference type="PANTHER" id="PTHR36114">
    <property type="entry name" value="16.7 KDA PROTEIN IN WHIE LOCUS"/>
    <property type="match status" value="1"/>
</dbReference>
<dbReference type="Proteomes" id="UP001165586">
    <property type="component" value="Unassembled WGS sequence"/>
</dbReference>
<proteinExistence type="predicted"/>
<accession>A0ABT2H467</accession>
<gene>
    <name evidence="2" type="ORF">N1032_13390</name>
</gene>
<dbReference type="Pfam" id="PF07883">
    <property type="entry name" value="Cupin_2"/>
    <property type="match status" value="1"/>
</dbReference>
<dbReference type="InterPro" id="IPR011051">
    <property type="entry name" value="RmlC_Cupin_sf"/>
</dbReference>
<protein>
    <submittedName>
        <fullName evidence="2">Cupin domain-containing protein</fullName>
    </submittedName>
</protein>
<evidence type="ECO:0000313" key="2">
    <source>
        <dbReference type="EMBL" id="MCS5734732.1"/>
    </source>
</evidence>
<organism evidence="2 3">
    <name type="scientific">Herbiconiux daphne</name>
    <dbReference type="NCBI Taxonomy" id="2970914"/>
    <lineage>
        <taxon>Bacteria</taxon>
        <taxon>Bacillati</taxon>
        <taxon>Actinomycetota</taxon>
        <taxon>Actinomycetes</taxon>
        <taxon>Micrococcales</taxon>
        <taxon>Microbacteriaceae</taxon>
        <taxon>Herbiconiux</taxon>
    </lineage>
</organism>
<dbReference type="InterPro" id="IPR013096">
    <property type="entry name" value="Cupin_2"/>
</dbReference>
<feature type="domain" description="Cupin type-2" evidence="1">
    <location>
        <begin position="44"/>
        <end position="108"/>
    </location>
</feature>
<sequence length="142" mass="16117">MIVKDTNVPTMLEHGGTCRSWFFFHKEELRDETEGGYLEFIDEFELAAGTALEPHSHNTDEFYYLLRGTAVMRIEDEEQDVGPGNLVRIPRNQIHSIRAKEGEGFRALAFAISYMPKDEVGYTAYPPGGEPHFVPSDADTFE</sequence>
<dbReference type="PANTHER" id="PTHR36114:SF1">
    <property type="entry name" value="16.7 KDA PROTEIN IN WHIE LOCUS"/>
    <property type="match status" value="1"/>
</dbReference>
<dbReference type="RefSeq" id="WP_259539602.1">
    <property type="nucleotide sequence ID" value="NZ_JANLCJ010000004.1"/>
</dbReference>
<evidence type="ECO:0000259" key="1">
    <source>
        <dbReference type="Pfam" id="PF07883"/>
    </source>
</evidence>